<dbReference type="InterPro" id="IPR012796">
    <property type="entry name" value="Lysidine-tRNA-synth_C"/>
</dbReference>
<evidence type="ECO:0000256" key="3">
    <source>
        <dbReference type="ARBA" id="ARBA00022598"/>
    </source>
</evidence>
<dbReference type="GO" id="GO:0032267">
    <property type="term" value="F:tRNA(Ile)-lysidine synthase activity"/>
    <property type="evidence" value="ECO:0007669"/>
    <property type="project" value="UniProtKB-EC"/>
</dbReference>
<reference evidence="10 11" key="1">
    <citation type="journal article" date="2009" name="Stand. Genomic Sci.">
        <title>Complete genome sequence of Rhodothermus marinus type strain (R-10).</title>
        <authorList>
            <person name="Nolan M."/>
            <person name="Tindall B.J."/>
            <person name="Pomrenke H."/>
            <person name="Lapidus A."/>
            <person name="Copeland A."/>
            <person name="Glavina Del Rio T."/>
            <person name="Lucas S."/>
            <person name="Chen F."/>
            <person name="Tice H."/>
            <person name="Cheng J.F."/>
            <person name="Saunders E."/>
            <person name="Han C."/>
            <person name="Bruce D."/>
            <person name="Goodwin L."/>
            <person name="Chain P."/>
            <person name="Pitluck S."/>
            <person name="Ovchinikova G."/>
            <person name="Pati A."/>
            <person name="Ivanova N."/>
            <person name="Mavromatis K."/>
            <person name="Chen A."/>
            <person name="Palaniappan K."/>
            <person name="Land M."/>
            <person name="Hauser L."/>
            <person name="Chang Y.J."/>
            <person name="Jeffries C.D."/>
            <person name="Brettin T."/>
            <person name="Goker M."/>
            <person name="Bristow J."/>
            <person name="Eisen J.A."/>
            <person name="Markowitz V."/>
            <person name="Hugenholtz P."/>
            <person name="Kyrpides N.C."/>
            <person name="Klenk H.P."/>
            <person name="Detter J.C."/>
        </authorList>
    </citation>
    <scope>NUCLEOTIDE SEQUENCE [LARGE SCALE GENOMIC DNA]</scope>
    <source>
        <strain evidence="11">ATCC 43812 / DSM 4252 / R-10</strain>
    </source>
</reference>
<dbReference type="InterPro" id="IPR012094">
    <property type="entry name" value="tRNA_Ile_lys_synt"/>
</dbReference>
<comment type="catalytic activity">
    <reaction evidence="7 8">
        <text>cytidine(34) in tRNA(Ile2) + L-lysine + ATP = lysidine(34) in tRNA(Ile2) + AMP + diphosphate + H(+)</text>
        <dbReference type="Rhea" id="RHEA:43744"/>
        <dbReference type="Rhea" id="RHEA-COMP:10625"/>
        <dbReference type="Rhea" id="RHEA-COMP:10670"/>
        <dbReference type="ChEBI" id="CHEBI:15378"/>
        <dbReference type="ChEBI" id="CHEBI:30616"/>
        <dbReference type="ChEBI" id="CHEBI:32551"/>
        <dbReference type="ChEBI" id="CHEBI:33019"/>
        <dbReference type="ChEBI" id="CHEBI:82748"/>
        <dbReference type="ChEBI" id="CHEBI:83665"/>
        <dbReference type="ChEBI" id="CHEBI:456215"/>
        <dbReference type="EC" id="6.3.4.19"/>
    </reaction>
</comment>
<dbReference type="Pfam" id="PF01171">
    <property type="entry name" value="ATP_bind_3"/>
    <property type="match status" value="1"/>
</dbReference>
<dbReference type="Proteomes" id="UP000002221">
    <property type="component" value="Chromosome"/>
</dbReference>
<dbReference type="KEGG" id="rmr:Rmar_0964"/>
<keyword evidence="3 8" id="KW-0436">Ligase</keyword>
<dbReference type="OrthoDB" id="9807403at2"/>
<organism evidence="10 11">
    <name type="scientific">Rhodothermus marinus (strain ATCC 43812 / DSM 4252 / R-10)</name>
    <name type="common">Rhodothermus obamensis</name>
    <dbReference type="NCBI Taxonomy" id="518766"/>
    <lineage>
        <taxon>Bacteria</taxon>
        <taxon>Pseudomonadati</taxon>
        <taxon>Rhodothermota</taxon>
        <taxon>Rhodothermia</taxon>
        <taxon>Rhodothermales</taxon>
        <taxon>Rhodothermaceae</taxon>
        <taxon>Rhodothermus</taxon>
    </lineage>
</organism>
<dbReference type="GO" id="GO:0006400">
    <property type="term" value="P:tRNA modification"/>
    <property type="evidence" value="ECO:0007669"/>
    <property type="project" value="UniProtKB-UniRule"/>
</dbReference>
<name>D0MHA0_RHOM4</name>
<evidence type="ECO:0000256" key="8">
    <source>
        <dbReference type="HAMAP-Rule" id="MF_01161"/>
    </source>
</evidence>
<dbReference type="EC" id="6.3.4.19" evidence="8"/>
<feature type="binding site" evidence="8">
    <location>
        <begin position="27"/>
        <end position="32"/>
    </location>
    <ligand>
        <name>ATP</name>
        <dbReference type="ChEBI" id="CHEBI:30616"/>
    </ligand>
</feature>
<dbReference type="NCBIfam" id="TIGR02433">
    <property type="entry name" value="lysidine_TilS_C"/>
    <property type="match status" value="1"/>
</dbReference>
<keyword evidence="4 8" id="KW-0819">tRNA processing</keyword>
<sequence>MLPERVRRFIESEALLQPGQRVVVGVSGGVDSMVLLEVLRRLGYRPVVAHVNYRLRGADSDADEALVRRFCRRHRLPLRVARIDLKVRTGGRAIQATARQVRYAFFRRVALREGIDVVAVAHQHDDQAETLLLNLVRGSGLEGLLGMRPKRRLSRENVWLVRPLLPVSRAEIEAWARAEGIPWREDVSNASLHYRRAVIRHEVLPLLARHFGPGVAERLAHTAELLRAYYEATFLPDLRRRWQEVANEPDRALRLEPLRMQPPVWQQRLILEALRRWLPGAPQRHRVVAQALCLLQAQPGRRLELPQGTIWRDRDALRFRPRQRATWPDEGLLEPDRPLPLAGGTLVATLLEAVPERLDEGAPLVAYVDADRIRWPLRVRRWRPGDRMQPLGMTGHRKISDLLTDLKVPVDRRDRCYVVSQDGEIVWLVGYRLAEPFRVRPETRRVVKLCWKPDPPLPEKQ</sequence>
<dbReference type="SMART" id="SM00977">
    <property type="entry name" value="TilS_C"/>
    <property type="match status" value="1"/>
</dbReference>
<accession>D0MHA0</accession>
<comment type="domain">
    <text evidence="8">The N-terminal region contains the highly conserved SGGXDS motif, predicted to be a P-loop motif involved in ATP binding.</text>
</comment>
<evidence type="ECO:0000259" key="9">
    <source>
        <dbReference type="SMART" id="SM00977"/>
    </source>
</evidence>
<dbReference type="SUPFAM" id="SSF82829">
    <property type="entry name" value="MesJ substrate recognition domain-like"/>
    <property type="match status" value="1"/>
</dbReference>
<dbReference type="PANTHER" id="PTHR43033">
    <property type="entry name" value="TRNA(ILE)-LYSIDINE SYNTHASE-RELATED"/>
    <property type="match status" value="1"/>
</dbReference>
<evidence type="ECO:0000256" key="1">
    <source>
        <dbReference type="ARBA" id="ARBA00004496"/>
    </source>
</evidence>
<dbReference type="NCBIfam" id="TIGR02432">
    <property type="entry name" value="lysidine_TilS_N"/>
    <property type="match status" value="1"/>
</dbReference>
<comment type="similarity">
    <text evidence="8">Belongs to the tRNA(Ile)-lysidine synthase family.</text>
</comment>
<feature type="domain" description="Lysidine-tRNA(Ile) synthetase C-terminal" evidence="9">
    <location>
        <begin position="377"/>
        <end position="451"/>
    </location>
</feature>
<evidence type="ECO:0000313" key="11">
    <source>
        <dbReference type="Proteomes" id="UP000002221"/>
    </source>
</evidence>
<evidence type="ECO:0000256" key="5">
    <source>
        <dbReference type="ARBA" id="ARBA00022741"/>
    </source>
</evidence>
<dbReference type="PANTHER" id="PTHR43033:SF1">
    <property type="entry name" value="TRNA(ILE)-LYSIDINE SYNTHASE-RELATED"/>
    <property type="match status" value="1"/>
</dbReference>
<dbReference type="EMBL" id="CP001807">
    <property type="protein sequence ID" value="ACY47858.1"/>
    <property type="molecule type" value="Genomic_DNA"/>
</dbReference>
<dbReference type="SUPFAM" id="SSF52402">
    <property type="entry name" value="Adenine nucleotide alpha hydrolases-like"/>
    <property type="match status" value="1"/>
</dbReference>
<dbReference type="InterPro" id="IPR012795">
    <property type="entry name" value="tRNA_Ile_lys_synt_N"/>
</dbReference>
<dbReference type="eggNOG" id="COG0037">
    <property type="taxonomic scope" value="Bacteria"/>
</dbReference>
<dbReference type="RefSeq" id="WP_012843470.1">
    <property type="nucleotide sequence ID" value="NC_013501.1"/>
</dbReference>
<evidence type="ECO:0000256" key="2">
    <source>
        <dbReference type="ARBA" id="ARBA00022490"/>
    </source>
</evidence>
<dbReference type="AlphaFoldDB" id="D0MHA0"/>
<proteinExistence type="inferred from homology"/>
<dbReference type="HOGENOM" id="CLU_018869_0_1_10"/>
<dbReference type="InterPro" id="IPR014729">
    <property type="entry name" value="Rossmann-like_a/b/a_fold"/>
</dbReference>
<keyword evidence="2 8" id="KW-0963">Cytoplasm</keyword>
<dbReference type="HAMAP" id="MF_01161">
    <property type="entry name" value="tRNA_Ile_lys_synt"/>
    <property type="match status" value="1"/>
</dbReference>
<dbReference type="STRING" id="518766.Rmar_0964"/>
<dbReference type="InterPro" id="IPR011063">
    <property type="entry name" value="TilS/TtcA_N"/>
</dbReference>
<keyword evidence="11" id="KW-1185">Reference proteome</keyword>
<dbReference type="GO" id="GO:0005737">
    <property type="term" value="C:cytoplasm"/>
    <property type="evidence" value="ECO:0007669"/>
    <property type="project" value="UniProtKB-SubCell"/>
</dbReference>
<comment type="subcellular location">
    <subcellularLocation>
        <location evidence="1 8">Cytoplasm</location>
    </subcellularLocation>
</comment>
<protein>
    <recommendedName>
        <fullName evidence="8">tRNA(Ile)-lysidine synthase</fullName>
        <ecNumber evidence="8">6.3.4.19</ecNumber>
    </recommendedName>
    <alternativeName>
        <fullName evidence="8">tRNA(Ile)-2-lysyl-cytidine synthase</fullName>
    </alternativeName>
    <alternativeName>
        <fullName evidence="8">tRNA(Ile)-lysidine synthetase</fullName>
    </alternativeName>
</protein>
<dbReference type="SUPFAM" id="SSF56037">
    <property type="entry name" value="PheT/TilS domain"/>
    <property type="match status" value="1"/>
</dbReference>
<gene>
    <name evidence="8" type="primary">tilS</name>
    <name evidence="10" type="ordered locus">Rmar_0964</name>
</gene>
<dbReference type="GO" id="GO:0005524">
    <property type="term" value="F:ATP binding"/>
    <property type="evidence" value="ECO:0007669"/>
    <property type="project" value="UniProtKB-UniRule"/>
</dbReference>
<keyword evidence="6 8" id="KW-0067">ATP-binding</keyword>
<evidence type="ECO:0000256" key="7">
    <source>
        <dbReference type="ARBA" id="ARBA00048539"/>
    </source>
</evidence>
<evidence type="ECO:0000256" key="6">
    <source>
        <dbReference type="ARBA" id="ARBA00022840"/>
    </source>
</evidence>
<dbReference type="Pfam" id="PF11734">
    <property type="entry name" value="TilS_C"/>
    <property type="match status" value="1"/>
</dbReference>
<evidence type="ECO:0000256" key="4">
    <source>
        <dbReference type="ARBA" id="ARBA00022694"/>
    </source>
</evidence>
<dbReference type="CDD" id="cd01992">
    <property type="entry name" value="TilS_N"/>
    <property type="match status" value="1"/>
</dbReference>
<comment type="function">
    <text evidence="8">Ligates lysine onto the cytidine present at position 34 of the AUA codon-specific tRNA(Ile) that contains the anticodon CAU, in an ATP-dependent manner. Cytidine is converted to lysidine, thus changing the amino acid specificity of the tRNA from methionine to isoleucine.</text>
</comment>
<dbReference type="Gene3D" id="3.40.50.620">
    <property type="entry name" value="HUPs"/>
    <property type="match status" value="1"/>
</dbReference>
<evidence type="ECO:0000313" key="10">
    <source>
        <dbReference type="EMBL" id="ACY47858.1"/>
    </source>
</evidence>
<keyword evidence="5 8" id="KW-0547">Nucleotide-binding</keyword>